<dbReference type="EMBL" id="WCTJ01000045">
    <property type="protein sequence ID" value="KAB4247622.1"/>
    <property type="molecule type" value="Genomic_DNA"/>
</dbReference>
<protein>
    <submittedName>
        <fullName evidence="1">Uncharacterized protein</fullName>
    </submittedName>
</protein>
<sequence>MEINIQYKENSTYSNAAIEAVRYGFQYRKEAEVYAIENRCKLNHCLPAPSDILLFLAEAIIGGIAYDVLKSVVHKTWEKLRSKKLINKDKNVHNILTTEESLDEFYTYIKEFHQREMNITEIQEKYIKEEVCADYHGEKSAIIYEKYHRLASVEELIIINKEALQKANRIIVRKKES</sequence>
<dbReference type="RefSeq" id="WP_016212913.1">
    <property type="nucleotide sequence ID" value="NZ_WCTH01000033.1"/>
</dbReference>
<evidence type="ECO:0000313" key="2">
    <source>
        <dbReference type="Proteomes" id="UP000487989"/>
    </source>
</evidence>
<proteinExistence type="predicted"/>
<dbReference type="Proteomes" id="UP000487989">
    <property type="component" value="Unassembled WGS sequence"/>
</dbReference>
<comment type="caution">
    <text evidence="1">The sequence shown here is derived from an EMBL/GenBank/DDBJ whole genome shotgun (WGS) entry which is preliminary data.</text>
</comment>
<accession>A0A6I0LAP5</accession>
<evidence type="ECO:0000313" key="1">
    <source>
        <dbReference type="EMBL" id="KAB4247622.1"/>
    </source>
</evidence>
<dbReference type="AlphaFoldDB" id="A0A6I0LAP5"/>
<name>A0A6I0LAP5_BACUN</name>
<reference evidence="1 2" key="1">
    <citation type="journal article" date="2019" name="Nat. Med.">
        <title>A library of human gut bacterial isolates paired with longitudinal multiomics data enables mechanistic microbiome research.</title>
        <authorList>
            <person name="Poyet M."/>
            <person name="Groussin M."/>
            <person name="Gibbons S.M."/>
            <person name="Avila-Pacheco J."/>
            <person name="Jiang X."/>
            <person name="Kearney S.M."/>
            <person name="Perrotta A.R."/>
            <person name="Berdy B."/>
            <person name="Zhao S."/>
            <person name="Lieberman T.D."/>
            <person name="Swanson P.K."/>
            <person name="Smith M."/>
            <person name="Roesemann S."/>
            <person name="Alexander J.E."/>
            <person name="Rich S.A."/>
            <person name="Livny J."/>
            <person name="Vlamakis H."/>
            <person name="Clish C."/>
            <person name="Bullock K."/>
            <person name="Deik A."/>
            <person name="Scott J."/>
            <person name="Pierce K.A."/>
            <person name="Xavier R.J."/>
            <person name="Alm E.J."/>
        </authorList>
    </citation>
    <scope>NUCLEOTIDE SEQUENCE [LARGE SCALE GENOMIC DNA]</scope>
    <source>
        <strain evidence="1 2">BIOML-A3</strain>
    </source>
</reference>
<organism evidence="1 2">
    <name type="scientific">Bacteroides uniformis</name>
    <dbReference type="NCBI Taxonomy" id="820"/>
    <lineage>
        <taxon>Bacteria</taxon>
        <taxon>Pseudomonadati</taxon>
        <taxon>Bacteroidota</taxon>
        <taxon>Bacteroidia</taxon>
        <taxon>Bacteroidales</taxon>
        <taxon>Bacteroidaceae</taxon>
        <taxon>Bacteroides</taxon>
    </lineage>
</organism>
<gene>
    <name evidence="1" type="ORF">GAP48_19800</name>
</gene>